<feature type="transmembrane region" description="Helical" evidence="8">
    <location>
        <begin position="71"/>
        <end position="88"/>
    </location>
</feature>
<feature type="transmembrane region" description="Helical" evidence="8">
    <location>
        <begin position="182"/>
        <end position="204"/>
    </location>
</feature>
<evidence type="ECO:0000313" key="10">
    <source>
        <dbReference type="Proteomes" id="UP000184148"/>
    </source>
</evidence>
<keyword evidence="4 8" id="KW-0812">Transmembrane</keyword>
<evidence type="ECO:0000256" key="7">
    <source>
        <dbReference type="PIRSR" id="PIRSR600715-1"/>
    </source>
</evidence>
<evidence type="ECO:0000256" key="3">
    <source>
        <dbReference type="ARBA" id="ARBA00022679"/>
    </source>
</evidence>
<dbReference type="GO" id="GO:0009103">
    <property type="term" value="P:lipopolysaccharide biosynthetic process"/>
    <property type="evidence" value="ECO:0007669"/>
    <property type="project" value="TreeGrafter"/>
</dbReference>
<evidence type="ECO:0000256" key="8">
    <source>
        <dbReference type="SAM" id="Phobius"/>
    </source>
</evidence>
<feature type="binding site" evidence="7">
    <location>
        <position position="151"/>
    </location>
    <ligand>
        <name>Mg(2+)</name>
        <dbReference type="ChEBI" id="CHEBI:18420"/>
    </ligand>
</feature>
<dbReference type="PROSITE" id="PS01348">
    <property type="entry name" value="MRAY_2"/>
    <property type="match status" value="1"/>
</dbReference>
<evidence type="ECO:0000256" key="6">
    <source>
        <dbReference type="ARBA" id="ARBA00023136"/>
    </source>
</evidence>
<proteinExistence type="predicted"/>
<comment type="cofactor">
    <cofactor evidence="7">
        <name>Mg(2+)</name>
        <dbReference type="ChEBI" id="CHEBI:18420"/>
    </cofactor>
</comment>
<keyword evidence="5 8" id="KW-1133">Transmembrane helix</keyword>
<feature type="transmembrane region" description="Helical" evidence="8">
    <location>
        <begin position="295"/>
        <end position="315"/>
    </location>
</feature>
<dbReference type="PANTHER" id="PTHR22926">
    <property type="entry name" value="PHOSPHO-N-ACETYLMURAMOYL-PENTAPEPTIDE-TRANSFERASE"/>
    <property type="match status" value="1"/>
</dbReference>
<feature type="transmembrane region" description="Helical" evidence="8">
    <location>
        <begin position="158"/>
        <end position="176"/>
    </location>
</feature>
<dbReference type="STRING" id="1121429.SAMN02745133_00894"/>
<feature type="transmembrane region" description="Helical" evidence="8">
    <location>
        <begin position="100"/>
        <end position="121"/>
    </location>
</feature>
<keyword evidence="6 8" id="KW-0472">Membrane</keyword>
<gene>
    <name evidence="9" type="ORF">SAMN02745133_00894</name>
</gene>
<dbReference type="CDD" id="cd06853">
    <property type="entry name" value="GT_WecA_like"/>
    <property type="match status" value="1"/>
</dbReference>
<evidence type="ECO:0000256" key="2">
    <source>
        <dbReference type="ARBA" id="ARBA00022475"/>
    </source>
</evidence>
<feature type="transmembrane region" description="Helical" evidence="8">
    <location>
        <begin position="241"/>
        <end position="263"/>
    </location>
</feature>
<feature type="transmembrane region" description="Helical" evidence="8">
    <location>
        <begin position="6"/>
        <end position="24"/>
    </location>
</feature>
<dbReference type="InterPro" id="IPR018480">
    <property type="entry name" value="PNAcMuramoyl-5peptid_Trfase_CS"/>
</dbReference>
<keyword evidence="2" id="KW-1003">Cell membrane</keyword>
<feature type="transmembrane region" description="Helical" evidence="8">
    <location>
        <begin position="213"/>
        <end position="235"/>
    </location>
</feature>
<keyword evidence="7" id="KW-0479">Metal-binding</keyword>
<accession>A0A1M4VDR0</accession>
<keyword evidence="3 9" id="KW-0808">Transferase</keyword>
<dbReference type="EMBL" id="FQUY01000004">
    <property type="protein sequence ID" value="SHE67075.1"/>
    <property type="molecule type" value="Genomic_DNA"/>
</dbReference>
<feature type="transmembrane region" description="Helical" evidence="8">
    <location>
        <begin position="127"/>
        <end position="146"/>
    </location>
</feature>
<evidence type="ECO:0000256" key="5">
    <source>
        <dbReference type="ARBA" id="ARBA00022989"/>
    </source>
</evidence>
<evidence type="ECO:0000256" key="1">
    <source>
        <dbReference type="ARBA" id="ARBA00004651"/>
    </source>
</evidence>
<name>A0A1M4VDR0_9FIRM</name>
<dbReference type="GO" id="GO:0071555">
    <property type="term" value="P:cell wall organization"/>
    <property type="evidence" value="ECO:0007669"/>
    <property type="project" value="TreeGrafter"/>
</dbReference>
<evidence type="ECO:0000313" key="9">
    <source>
        <dbReference type="EMBL" id="SHE67075.1"/>
    </source>
</evidence>
<organism evidence="9 10">
    <name type="scientific">Desulforamulus putei DSM 12395</name>
    <dbReference type="NCBI Taxonomy" id="1121429"/>
    <lineage>
        <taxon>Bacteria</taxon>
        <taxon>Bacillati</taxon>
        <taxon>Bacillota</taxon>
        <taxon>Clostridia</taxon>
        <taxon>Eubacteriales</taxon>
        <taxon>Peptococcaceae</taxon>
        <taxon>Desulforamulus</taxon>
    </lineage>
</organism>
<reference evidence="10" key="1">
    <citation type="submission" date="2016-11" db="EMBL/GenBank/DDBJ databases">
        <authorList>
            <person name="Varghese N."/>
            <person name="Submissions S."/>
        </authorList>
    </citation>
    <scope>NUCLEOTIDE SEQUENCE [LARGE SCALE GENOMIC DNA]</scope>
    <source>
        <strain evidence="10">DSM 12395</strain>
    </source>
</reference>
<dbReference type="GO" id="GO:0005886">
    <property type="term" value="C:plasma membrane"/>
    <property type="evidence" value="ECO:0007669"/>
    <property type="project" value="UniProtKB-SubCell"/>
</dbReference>
<dbReference type="PANTHER" id="PTHR22926:SF3">
    <property type="entry name" value="UNDECAPRENYL-PHOSPHATE ALPHA-N-ACETYLGLUCOSAMINYL 1-PHOSPHATE TRANSFERASE"/>
    <property type="match status" value="1"/>
</dbReference>
<dbReference type="Pfam" id="PF00953">
    <property type="entry name" value="Glycos_transf_4"/>
    <property type="match status" value="1"/>
</dbReference>
<sequence>MLTSLPMAFLLALGIALFITPWVRKAAFQIGAVDRPDPRKVHSKIMPRMGGLAVFIAFGVTVLFTQQLDNRIIGLLIGGCMIILLGILDDTRGLPAKVKLAGQIAAAAAVIPFGIQVDFITNPLNGHLVHLGAWGIPVTVFWIISVTNAINLIDGLDGLAGGTSFIAALTLAAVTWQQAHLLGGLGMDVVSLALILAAATLGFLRHNFYPARIFLGDTGSMFLGYALSVLAVMGVAKAATAISVIIPMVILGIPLLDVFFAILRRYQSHRPIFQPDKEHLHHRIMALGLSHKQTVLAIYAINLVLGISAFLLTVITTSQAVLLLFILAVVIIVAANKIGVIGRATRAGIQSSVSVSQNLQQRSSKM</sequence>
<dbReference type="GO" id="GO:0016780">
    <property type="term" value="F:phosphotransferase activity, for other substituted phosphate groups"/>
    <property type="evidence" value="ECO:0007669"/>
    <property type="project" value="InterPro"/>
</dbReference>
<keyword evidence="10" id="KW-1185">Reference proteome</keyword>
<dbReference type="Proteomes" id="UP000184148">
    <property type="component" value="Unassembled WGS sequence"/>
</dbReference>
<comment type="subcellular location">
    <subcellularLocation>
        <location evidence="1">Cell membrane</location>
        <topology evidence="1">Multi-pass membrane protein</topology>
    </subcellularLocation>
</comment>
<feature type="binding site" evidence="7">
    <location>
        <position position="217"/>
    </location>
    <ligand>
        <name>Mg(2+)</name>
        <dbReference type="ChEBI" id="CHEBI:18420"/>
    </ligand>
</feature>
<dbReference type="GO" id="GO:0044038">
    <property type="term" value="P:cell wall macromolecule biosynthetic process"/>
    <property type="evidence" value="ECO:0007669"/>
    <property type="project" value="TreeGrafter"/>
</dbReference>
<keyword evidence="7" id="KW-0460">Magnesium</keyword>
<protein>
    <submittedName>
        <fullName evidence="9">UDP-GlcNAc:undecaprenyl-phosphate GlcNAc-1-phosphate transferase</fullName>
    </submittedName>
</protein>
<dbReference type="AlphaFoldDB" id="A0A1M4VDR0"/>
<dbReference type="InterPro" id="IPR000715">
    <property type="entry name" value="Glycosyl_transferase_4"/>
</dbReference>
<feature type="transmembrane region" description="Helical" evidence="8">
    <location>
        <begin position="45"/>
        <end position="65"/>
    </location>
</feature>
<dbReference type="GO" id="GO:0046872">
    <property type="term" value="F:metal ion binding"/>
    <property type="evidence" value="ECO:0007669"/>
    <property type="project" value="UniProtKB-KW"/>
</dbReference>
<feature type="transmembrane region" description="Helical" evidence="8">
    <location>
        <begin position="321"/>
        <end position="340"/>
    </location>
</feature>
<evidence type="ECO:0000256" key="4">
    <source>
        <dbReference type="ARBA" id="ARBA00022692"/>
    </source>
</evidence>